<dbReference type="EMBL" id="NUPM01000005">
    <property type="protein sequence ID" value="PGZ04904.1"/>
    <property type="molecule type" value="Genomic_DNA"/>
</dbReference>
<keyword evidence="1" id="KW-0472">Membrane</keyword>
<evidence type="ECO:0000313" key="2">
    <source>
        <dbReference type="EMBL" id="PED16332.1"/>
    </source>
</evidence>
<evidence type="ECO:0000313" key="3">
    <source>
        <dbReference type="EMBL" id="PGZ04904.1"/>
    </source>
</evidence>
<keyword evidence="1" id="KW-0812">Transmembrane</keyword>
<reference evidence="4 5" key="1">
    <citation type="submission" date="2017-09" db="EMBL/GenBank/DDBJ databases">
        <title>Large-scale bioinformatics analysis of Bacillus genomes uncovers conserved roles of natural products in bacterial physiology.</title>
        <authorList>
            <consortium name="Agbiome Team Llc"/>
            <person name="Bleich R.M."/>
            <person name="Grubbs K.J."/>
            <person name="Santa Maria K.C."/>
            <person name="Allen S.E."/>
            <person name="Farag S."/>
            <person name="Shank E.A."/>
            <person name="Bowers A."/>
        </authorList>
    </citation>
    <scope>NUCLEOTIDE SEQUENCE [LARGE SCALE GENOMIC DNA]</scope>
    <source>
        <strain evidence="3 5">AFS030179</strain>
        <strain evidence="2 4">AFS094940</strain>
    </source>
</reference>
<keyword evidence="1" id="KW-1133">Transmembrane helix</keyword>
<protein>
    <submittedName>
        <fullName evidence="2">Uncharacterized protein</fullName>
    </submittedName>
</protein>
<evidence type="ECO:0000256" key="1">
    <source>
        <dbReference type="SAM" id="Phobius"/>
    </source>
</evidence>
<evidence type="ECO:0000313" key="4">
    <source>
        <dbReference type="Proteomes" id="UP000220127"/>
    </source>
</evidence>
<accession>A0A9X6YIV5</accession>
<dbReference type="Proteomes" id="UP000220127">
    <property type="component" value="Unassembled WGS sequence"/>
</dbReference>
<name>A0A9X6YIV5_BACTU</name>
<sequence>MIIALIIYLICCYVTWKLVRYCLIRNPDEEVGFSYIAAIFIPIVHLLLIIVIVKEIVESKKINWKKFFLL</sequence>
<dbReference type="Proteomes" id="UP000223445">
    <property type="component" value="Unassembled WGS sequence"/>
</dbReference>
<dbReference type="AlphaFoldDB" id="A0A9X6YIV5"/>
<gene>
    <name evidence="3" type="ORF">COE48_04810</name>
    <name evidence="2" type="ORF">CON01_00350</name>
</gene>
<comment type="caution">
    <text evidence="2">The sequence shown here is derived from an EMBL/GenBank/DDBJ whole genome shotgun (WGS) entry which is preliminary data.</text>
</comment>
<feature type="transmembrane region" description="Helical" evidence="1">
    <location>
        <begin position="33"/>
        <end position="53"/>
    </location>
</feature>
<proteinExistence type="predicted"/>
<dbReference type="EMBL" id="NVMD01000002">
    <property type="protein sequence ID" value="PED16332.1"/>
    <property type="molecule type" value="Genomic_DNA"/>
</dbReference>
<evidence type="ECO:0000313" key="5">
    <source>
        <dbReference type="Proteomes" id="UP000223445"/>
    </source>
</evidence>
<organism evidence="2 4">
    <name type="scientific">Bacillus thuringiensis</name>
    <dbReference type="NCBI Taxonomy" id="1428"/>
    <lineage>
        <taxon>Bacteria</taxon>
        <taxon>Bacillati</taxon>
        <taxon>Bacillota</taxon>
        <taxon>Bacilli</taxon>
        <taxon>Bacillales</taxon>
        <taxon>Bacillaceae</taxon>
        <taxon>Bacillus</taxon>
        <taxon>Bacillus cereus group</taxon>
    </lineage>
</organism>